<feature type="domain" description="ParB-like N-terminal" evidence="1">
    <location>
        <begin position="46"/>
        <end position="149"/>
    </location>
</feature>
<dbReference type="Gene3D" id="1.10.10.2830">
    <property type="match status" value="1"/>
</dbReference>
<reference evidence="2" key="2">
    <citation type="journal article" date="2022" name="Microbiol. Resour. Announc.">
        <title>Metagenome Sequencing to Explore Phylogenomics of Terrestrial Cyanobacteria.</title>
        <authorList>
            <person name="Ward R.D."/>
            <person name="Stajich J.E."/>
            <person name="Johansen J.R."/>
            <person name="Huntemann M."/>
            <person name="Clum A."/>
            <person name="Foster B."/>
            <person name="Foster B."/>
            <person name="Roux S."/>
            <person name="Palaniappan K."/>
            <person name="Varghese N."/>
            <person name="Mukherjee S."/>
            <person name="Reddy T.B.K."/>
            <person name="Daum C."/>
            <person name="Copeland A."/>
            <person name="Chen I.A."/>
            <person name="Ivanova N.N."/>
            <person name="Kyrpides N.C."/>
            <person name="Shapiro N."/>
            <person name="Eloe-Fadrosh E.A."/>
            <person name="Pietrasiak N."/>
        </authorList>
    </citation>
    <scope>NUCLEOTIDE SEQUENCE</scope>
    <source>
        <strain evidence="2">JT2-VF2</strain>
    </source>
</reference>
<dbReference type="InterPro" id="IPR050336">
    <property type="entry name" value="Chromosome_partition/occlusion"/>
</dbReference>
<dbReference type="Pfam" id="PF17762">
    <property type="entry name" value="HTH_ParB"/>
    <property type="match status" value="1"/>
</dbReference>
<dbReference type="Pfam" id="PF02195">
    <property type="entry name" value="ParB_N"/>
    <property type="match status" value="1"/>
</dbReference>
<dbReference type="SUPFAM" id="SSF110849">
    <property type="entry name" value="ParB/Sulfiredoxin"/>
    <property type="match status" value="1"/>
</dbReference>
<accession>A0A951UKE5</accession>
<dbReference type="Proteomes" id="UP000715781">
    <property type="component" value="Unassembled WGS sequence"/>
</dbReference>
<protein>
    <submittedName>
        <fullName evidence="2">ParB N-terminal domain-containing protein</fullName>
    </submittedName>
</protein>
<dbReference type="EMBL" id="JAHHHN010000070">
    <property type="protein sequence ID" value="MBW4566269.1"/>
    <property type="molecule type" value="Genomic_DNA"/>
</dbReference>
<reference evidence="2" key="1">
    <citation type="submission" date="2021-05" db="EMBL/GenBank/DDBJ databases">
        <authorList>
            <person name="Pietrasiak N."/>
            <person name="Ward R."/>
            <person name="Stajich J.E."/>
            <person name="Kurbessoian T."/>
        </authorList>
    </citation>
    <scope>NUCLEOTIDE SEQUENCE</scope>
    <source>
        <strain evidence="2">JT2-VF2</strain>
    </source>
</reference>
<dbReference type="InterPro" id="IPR036086">
    <property type="entry name" value="ParB/Sulfiredoxin_sf"/>
</dbReference>
<dbReference type="SUPFAM" id="SSF109709">
    <property type="entry name" value="KorB DNA-binding domain-like"/>
    <property type="match status" value="1"/>
</dbReference>
<sequence length="335" mass="38960">MGRLESTSKTTTNQRIANLKQILNFTPELEENQINQDESNQNSSVVWVKRSQIHLTFSFVPFAPDGQPVRYYYDPEELRTWALNDLKPNGIHSPLWVRPLKNGKPDEYELVAGKRRYHGSEFAEIDPLPVRIFHWNDLEAFKASLAENKNRRDFSALEDLDAILKLLAISIEGTIEEAVSLLYQMDNLKRRSGMENVLAHPQYEIIQSVFDFFNGITWESFVKSRLPLLKKPNEILESVRQGKIEYTKALEIAKIKEPKIRQKLLEEAIVNNLSLAEIKKRIQSQKPSSQNSIQGRLDITYKQFKKSLKNIEKNPEQLQQAENLLFQIEEFLKKH</sequence>
<gene>
    <name evidence="2" type="ORF">KME32_35440</name>
</gene>
<organism evidence="2 3">
    <name type="scientific">Mojavia pulchra JT2-VF2</name>
    <dbReference type="NCBI Taxonomy" id="287848"/>
    <lineage>
        <taxon>Bacteria</taxon>
        <taxon>Bacillati</taxon>
        <taxon>Cyanobacteriota</taxon>
        <taxon>Cyanophyceae</taxon>
        <taxon>Nostocales</taxon>
        <taxon>Nostocaceae</taxon>
    </lineage>
</organism>
<dbReference type="PANTHER" id="PTHR33375:SF7">
    <property type="entry name" value="CHROMOSOME 2-PARTITIONING PROTEIN PARB-RELATED"/>
    <property type="match status" value="1"/>
</dbReference>
<evidence type="ECO:0000313" key="2">
    <source>
        <dbReference type="EMBL" id="MBW4566269.1"/>
    </source>
</evidence>
<evidence type="ECO:0000313" key="3">
    <source>
        <dbReference type="Proteomes" id="UP000715781"/>
    </source>
</evidence>
<dbReference type="GO" id="GO:0007059">
    <property type="term" value="P:chromosome segregation"/>
    <property type="evidence" value="ECO:0007669"/>
    <property type="project" value="TreeGrafter"/>
</dbReference>
<name>A0A951UKE5_9NOST</name>
<dbReference type="InterPro" id="IPR041468">
    <property type="entry name" value="HTH_ParB/Spo0J"/>
</dbReference>
<dbReference type="InterPro" id="IPR003115">
    <property type="entry name" value="ParB_N"/>
</dbReference>
<dbReference type="Gene3D" id="3.90.1530.30">
    <property type="match status" value="1"/>
</dbReference>
<dbReference type="AlphaFoldDB" id="A0A951UKE5"/>
<comment type="caution">
    <text evidence="2">The sequence shown here is derived from an EMBL/GenBank/DDBJ whole genome shotgun (WGS) entry which is preliminary data.</text>
</comment>
<evidence type="ECO:0000259" key="1">
    <source>
        <dbReference type="SMART" id="SM00470"/>
    </source>
</evidence>
<proteinExistence type="predicted"/>
<dbReference type="SMART" id="SM00470">
    <property type="entry name" value="ParB"/>
    <property type="match status" value="1"/>
</dbReference>
<dbReference type="GO" id="GO:0005694">
    <property type="term" value="C:chromosome"/>
    <property type="evidence" value="ECO:0007669"/>
    <property type="project" value="TreeGrafter"/>
</dbReference>
<dbReference type="PANTHER" id="PTHR33375">
    <property type="entry name" value="CHROMOSOME-PARTITIONING PROTEIN PARB-RELATED"/>
    <property type="match status" value="1"/>
</dbReference>